<dbReference type="Proteomes" id="UP001278766">
    <property type="component" value="Unassembled WGS sequence"/>
</dbReference>
<dbReference type="AlphaFoldDB" id="A0AAE0HJJ8"/>
<organism evidence="2 3">
    <name type="scientific">Chaetomium fimeti</name>
    <dbReference type="NCBI Taxonomy" id="1854472"/>
    <lineage>
        <taxon>Eukaryota</taxon>
        <taxon>Fungi</taxon>
        <taxon>Dikarya</taxon>
        <taxon>Ascomycota</taxon>
        <taxon>Pezizomycotina</taxon>
        <taxon>Sordariomycetes</taxon>
        <taxon>Sordariomycetidae</taxon>
        <taxon>Sordariales</taxon>
        <taxon>Chaetomiaceae</taxon>
        <taxon>Chaetomium</taxon>
    </lineage>
</organism>
<feature type="region of interest" description="Disordered" evidence="1">
    <location>
        <begin position="1"/>
        <end position="29"/>
    </location>
</feature>
<protein>
    <submittedName>
        <fullName evidence="2">Uncharacterized protein</fullName>
    </submittedName>
</protein>
<dbReference type="EMBL" id="JAUEPN010000003">
    <property type="protein sequence ID" value="KAK3297626.1"/>
    <property type="molecule type" value="Genomic_DNA"/>
</dbReference>
<accession>A0AAE0HJJ8</accession>
<keyword evidence="3" id="KW-1185">Reference proteome</keyword>
<dbReference type="GeneID" id="87835030"/>
<proteinExistence type="predicted"/>
<name>A0AAE0HJJ8_9PEZI</name>
<sequence length="208" mass="23190">MHHDSICVHTHPAKPRRDRIGRAPPAPAATSCGRAARSCFLTRRPGGHVERPIPDRWDRWPCGGPVWLENRACVALCVAVAPPSRHRPRRASRRAPSLTWPYMLSDVRLKWLHMPWAPQTSQMSRHPICVTVVLEGPRRRHPAVAVERGAWVSASSLSSSVGQRGVCPATCTSGTPDVTAGRRSHYLGRDLERSEGERIVVYRNMHST</sequence>
<reference evidence="2" key="2">
    <citation type="submission" date="2023-06" db="EMBL/GenBank/DDBJ databases">
        <authorList>
            <consortium name="Lawrence Berkeley National Laboratory"/>
            <person name="Haridas S."/>
            <person name="Hensen N."/>
            <person name="Bonometti L."/>
            <person name="Westerberg I."/>
            <person name="Brannstrom I.O."/>
            <person name="Guillou S."/>
            <person name="Cros-Aarteil S."/>
            <person name="Calhoun S."/>
            <person name="Kuo A."/>
            <person name="Mondo S."/>
            <person name="Pangilinan J."/>
            <person name="Riley R."/>
            <person name="Labutti K."/>
            <person name="Andreopoulos B."/>
            <person name="Lipzen A."/>
            <person name="Chen C."/>
            <person name="Yanf M."/>
            <person name="Daum C."/>
            <person name="Ng V."/>
            <person name="Clum A."/>
            <person name="Steindorff A."/>
            <person name="Ohm R."/>
            <person name="Martin F."/>
            <person name="Silar P."/>
            <person name="Natvig D."/>
            <person name="Lalanne C."/>
            <person name="Gautier V."/>
            <person name="Ament-Velasquez S.L."/>
            <person name="Kruys A."/>
            <person name="Hutchinson M.I."/>
            <person name="Powell A.J."/>
            <person name="Barry K."/>
            <person name="Miller A.N."/>
            <person name="Grigoriev I.V."/>
            <person name="Debuchy R."/>
            <person name="Gladieux P."/>
            <person name="Thoren M.H."/>
            <person name="Johannesson H."/>
        </authorList>
    </citation>
    <scope>NUCLEOTIDE SEQUENCE</scope>
    <source>
        <strain evidence="2">CBS 168.71</strain>
    </source>
</reference>
<dbReference type="RefSeq" id="XP_062661140.1">
    <property type="nucleotide sequence ID" value="XM_062798082.1"/>
</dbReference>
<evidence type="ECO:0000313" key="3">
    <source>
        <dbReference type="Proteomes" id="UP001278766"/>
    </source>
</evidence>
<evidence type="ECO:0000313" key="2">
    <source>
        <dbReference type="EMBL" id="KAK3297626.1"/>
    </source>
</evidence>
<comment type="caution">
    <text evidence="2">The sequence shown here is derived from an EMBL/GenBank/DDBJ whole genome shotgun (WGS) entry which is preliminary data.</text>
</comment>
<gene>
    <name evidence="2" type="ORF">B0H64DRAFT_128293</name>
</gene>
<reference evidence="2" key="1">
    <citation type="journal article" date="2023" name="Mol. Phylogenet. Evol.">
        <title>Genome-scale phylogeny and comparative genomics of the fungal order Sordariales.</title>
        <authorList>
            <person name="Hensen N."/>
            <person name="Bonometti L."/>
            <person name="Westerberg I."/>
            <person name="Brannstrom I.O."/>
            <person name="Guillou S."/>
            <person name="Cros-Aarteil S."/>
            <person name="Calhoun S."/>
            <person name="Haridas S."/>
            <person name="Kuo A."/>
            <person name="Mondo S."/>
            <person name="Pangilinan J."/>
            <person name="Riley R."/>
            <person name="LaButti K."/>
            <person name="Andreopoulos B."/>
            <person name="Lipzen A."/>
            <person name="Chen C."/>
            <person name="Yan M."/>
            <person name="Daum C."/>
            <person name="Ng V."/>
            <person name="Clum A."/>
            <person name="Steindorff A."/>
            <person name="Ohm R.A."/>
            <person name="Martin F."/>
            <person name="Silar P."/>
            <person name="Natvig D.O."/>
            <person name="Lalanne C."/>
            <person name="Gautier V."/>
            <person name="Ament-Velasquez S.L."/>
            <person name="Kruys A."/>
            <person name="Hutchinson M.I."/>
            <person name="Powell A.J."/>
            <person name="Barry K."/>
            <person name="Miller A.N."/>
            <person name="Grigoriev I.V."/>
            <person name="Debuchy R."/>
            <person name="Gladieux P."/>
            <person name="Hiltunen Thoren M."/>
            <person name="Johannesson H."/>
        </authorList>
    </citation>
    <scope>NUCLEOTIDE SEQUENCE</scope>
    <source>
        <strain evidence="2">CBS 168.71</strain>
    </source>
</reference>
<evidence type="ECO:0000256" key="1">
    <source>
        <dbReference type="SAM" id="MobiDB-lite"/>
    </source>
</evidence>